<dbReference type="EMBL" id="AVOT02018352">
    <property type="protein sequence ID" value="MBW0505188.1"/>
    <property type="molecule type" value="Genomic_DNA"/>
</dbReference>
<sequence length="416" mass="46135">MRSSVKPTLFFLMILYLHAHSYCLGDFGGAFGKVGKLFRGSAKVDGTDGTHGIANAQGGAHLDPVHAGGDLNGKAGGLGEGDPLAKNRHMSPVTHIPSAAWAVADTEKAGAITASSSGKLAEGFSKAMDYLAKWAPNLYRRLRTMIFVFKPIKLQDVNAFVLKFQSATPEAQFRTVIDTFHTLTSAKTIHSAEELSNWPKGMGNAMKVTNAEALQSPLVETQMQKELCDLLLVASKQEPNSPFRQSFEDFRDLDKALCDRAGPKREIFKVNPSYEKRIKWGRELMNIDNDLLRDSSTVNNLVDKLLEEKARQPVNKLLEIVQDGTLRNPPKSTTAKVNTYTLDQRTAAIAALQYVYQSSLAFRMGQEGYSQARVMLAWIEHNFGAINDGGDFLYPHWKKMRETIEEQKKLRQVSPS</sequence>
<gene>
    <name evidence="2" type="ORF">O181_044903</name>
</gene>
<dbReference type="AlphaFoldDB" id="A0A9Q3DP74"/>
<protein>
    <submittedName>
        <fullName evidence="2">Uncharacterized protein</fullName>
    </submittedName>
</protein>
<feature type="chain" id="PRO_5040334698" evidence="1">
    <location>
        <begin position="20"/>
        <end position="416"/>
    </location>
</feature>
<evidence type="ECO:0000256" key="1">
    <source>
        <dbReference type="SAM" id="SignalP"/>
    </source>
</evidence>
<accession>A0A9Q3DP74</accession>
<comment type="caution">
    <text evidence="2">The sequence shown here is derived from an EMBL/GenBank/DDBJ whole genome shotgun (WGS) entry which is preliminary data.</text>
</comment>
<evidence type="ECO:0000313" key="2">
    <source>
        <dbReference type="EMBL" id="MBW0505188.1"/>
    </source>
</evidence>
<proteinExistence type="predicted"/>
<name>A0A9Q3DP74_9BASI</name>
<feature type="signal peptide" evidence="1">
    <location>
        <begin position="1"/>
        <end position="19"/>
    </location>
</feature>
<evidence type="ECO:0000313" key="3">
    <source>
        <dbReference type="Proteomes" id="UP000765509"/>
    </source>
</evidence>
<keyword evidence="3" id="KW-1185">Reference proteome</keyword>
<reference evidence="2" key="1">
    <citation type="submission" date="2021-03" db="EMBL/GenBank/DDBJ databases">
        <title>Draft genome sequence of rust myrtle Austropuccinia psidii MF-1, a brazilian biotype.</title>
        <authorList>
            <person name="Quecine M.C."/>
            <person name="Pachon D.M.R."/>
            <person name="Bonatelli M.L."/>
            <person name="Correr F.H."/>
            <person name="Franceschini L.M."/>
            <person name="Leite T.F."/>
            <person name="Margarido G.R.A."/>
            <person name="Almeida C.A."/>
            <person name="Ferrarezi J.A."/>
            <person name="Labate C.A."/>
        </authorList>
    </citation>
    <scope>NUCLEOTIDE SEQUENCE</scope>
    <source>
        <strain evidence="2">MF-1</strain>
    </source>
</reference>
<dbReference type="Proteomes" id="UP000765509">
    <property type="component" value="Unassembled WGS sequence"/>
</dbReference>
<organism evidence="2 3">
    <name type="scientific">Austropuccinia psidii MF-1</name>
    <dbReference type="NCBI Taxonomy" id="1389203"/>
    <lineage>
        <taxon>Eukaryota</taxon>
        <taxon>Fungi</taxon>
        <taxon>Dikarya</taxon>
        <taxon>Basidiomycota</taxon>
        <taxon>Pucciniomycotina</taxon>
        <taxon>Pucciniomycetes</taxon>
        <taxon>Pucciniales</taxon>
        <taxon>Sphaerophragmiaceae</taxon>
        <taxon>Austropuccinia</taxon>
    </lineage>
</organism>
<keyword evidence="1" id="KW-0732">Signal</keyword>